<proteinExistence type="predicted"/>
<comment type="caution">
    <text evidence="3">The sequence shown here is derived from an EMBL/GenBank/DDBJ whole genome shotgun (WGS) entry which is preliminary data.</text>
</comment>
<dbReference type="InterPro" id="IPR007492">
    <property type="entry name" value="LytTR_DNA-bd_dom"/>
</dbReference>
<dbReference type="Gene3D" id="2.40.50.1020">
    <property type="entry name" value="LytTr DNA-binding domain"/>
    <property type="match status" value="1"/>
</dbReference>
<evidence type="ECO:0000259" key="2">
    <source>
        <dbReference type="PROSITE" id="PS50930"/>
    </source>
</evidence>
<dbReference type="GO" id="GO:0003677">
    <property type="term" value="F:DNA binding"/>
    <property type="evidence" value="ECO:0007669"/>
    <property type="project" value="UniProtKB-KW"/>
</dbReference>
<dbReference type="SMART" id="SM00850">
    <property type="entry name" value="LytTR"/>
    <property type="match status" value="1"/>
</dbReference>
<keyword evidence="3" id="KW-0238">DNA-binding</keyword>
<name>A0ABT4VRT0_9HYPH</name>
<dbReference type="RefSeq" id="WP_271091234.1">
    <property type="nucleotide sequence ID" value="NZ_JAPJZH010000012.1"/>
</dbReference>
<evidence type="ECO:0000313" key="3">
    <source>
        <dbReference type="EMBL" id="MDA4847413.1"/>
    </source>
</evidence>
<reference evidence="3" key="1">
    <citation type="submission" date="2022-11" db="EMBL/GenBank/DDBJ databases">
        <title>Hoeflea poritis sp. nov., isolated from scleractinian coral Porites lutea.</title>
        <authorList>
            <person name="Zhang G."/>
            <person name="Wei Q."/>
            <person name="Cai L."/>
        </authorList>
    </citation>
    <scope>NUCLEOTIDE SEQUENCE</scope>
    <source>
        <strain evidence="3">E7-10</strain>
    </source>
</reference>
<dbReference type="PROSITE" id="PS50930">
    <property type="entry name" value="HTH_LYTTR"/>
    <property type="match status" value="1"/>
</dbReference>
<sequence length="269" mass="29836">MIRSLDGNSVQFAKRELHSIVLSPVFWALTVAIGLVLGIAGPFETDEVMRFLPRVVYWTFLSGVSFLTFASLSALTQPALTRFLPVPLSVLVAGIISSVAIFAEVVIFNMAMFSYDPDCAWCYGRLLTQIIAITVIISFTIRVVEAQIENRTSRVGTAERSPDILKRLPLEKRGKLISISVRDHYVEVVTAGGTELLFMRLSDAIAETAPIEGLQVHRSHWVALAEVRKSRRQQSRGFLTMSDGREIPVSRTCLDAAMQAGLLPDTRKR</sequence>
<keyword evidence="1" id="KW-1133">Transmembrane helix</keyword>
<keyword evidence="4" id="KW-1185">Reference proteome</keyword>
<dbReference type="EMBL" id="JAPJZH010000012">
    <property type="protein sequence ID" value="MDA4847413.1"/>
    <property type="molecule type" value="Genomic_DNA"/>
</dbReference>
<evidence type="ECO:0000256" key="1">
    <source>
        <dbReference type="SAM" id="Phobius"/>
    </source>
</evidence>
<keyword evidence="1" id="KW-0812">Transmembrane</keyword>
<evidence type="ECO:0000313" key="4">
    <source>
        <dbReference type="Proteomes" id="UP001148313"/>
    </source>
</evidence>
<feature type="transmembrane region" description="Helical" evidence="1">
    <location>
        <begin position="126"/>
        <end position="144"/>
    </location>
</feature>
<gene>
    <name evidence="3" type="ORF">OOZ53_18775</name>
</gene>
<feature type="transmembrane region" description="Helical" evidence="1">
    <location>
        <begin position="55"/>
        <end position="76"/>
    </location>
</feature>
<protein>
    <submittedName>
        <fullName evidence="3">LytTR family DNA-binding domain-containing protein</fullName>
    </submittedName>
</protein>
<keyword evidence="1" id="KW-0472">Membrane</keyword>
<feature type="domain" description="HTH LytTR-type" evidence="2">
    <location>
        <begin position="175"/>
        <end position="263"/>
    </location>
</feature>
<organism evidence="3 4">
    <name type="scientific">Hoeflea poritis</name>
    <dbReference type="NCBI Taxonomy" id="2993659"/>
    <lineage>
        <taxon>Bacteria</taxon>
        <taxon>Pseudomonadati</taxon>
        <taxon>Pseudomonadota</taxon>
        <taxon>Alphaproteobacteria</taxon>
        <taxon>Hyphomicrobiales</taxon>
        <taxon>Rhizobiaceae</taxon>
        <taxon>Hoeflea</taxon>
    </lineage>
</organism>
<feature type="transmembrane region" description="Helical" evidence="1">
    <location>
        <begin position="21"/>
        <end position="43"/>
    </location>
</feature>
<feature type="transmembrane region" description="Helical" evidence="1">
    <location>
        <begin position="88"/>
        <end position="114"/>
    </location>
</feature>
<dbReference type="Pfam" id="PF04397">
    <property type="entry name" value="LytTR"/>
    <property type="match status" value="1"/>
</dbReference>
<dbReference type="Proteomes" id="UP001148313">
    <property type="component" value="Unassembled WGS sequence"/>
</dbReference>
<accession>A0ABT4VRT0</accession>